<reference evidence="2 3" key="1">
    <citation type="submission" date="2014-08" db="EMBL/GenBank/DDBJ databases">
        <authorList>
            <person name="Hassan Y.I."/>
            <person name="Lepp D."/>
            <person name="Zhou T."/>
        </authorList>
    </citation>
    <scope>NUCLEOTIDE SEQUENCE [LARGE SCALE GENOMIC DNA]</scope>
    <source>
        <strain evidence="2 3">IFO13584</strain>
    </source>
</reference>
<evidence type="ECO:0000313" key="2">
    <source>
        <dbReference type="EMBL" id="KFL31425.1"/>
    </source>
</evidence>
<protein>
    <submittedName>
        <fullName evidence="2">Uncharacterized protein</fullName>
    </submittedName>
</protein>
<feature type="compositionally biased region" description="Basic and acidic residues" evidence="1">
    <location>
        <begin position="33"/>
        <end position="47"/>
    </location>
</feature>
<gene>
    <name evidence="2" type="ORF">JP75_07655</name>
</gene>
<name>A0A087M3H2_9HYPH</name>
<organism evidence="2 3">
    <name type="scientific">Devosia riboflavina</name>
    <dbReference type="NCBI Taxonomy" id="46914"/>
    <lineage>
        <taxon>Bacteria</taxon>
        <taxon>Pseudomonadati</taxon>
        <taxon>Pseudomonadota</taxon>
        <taxon>Alphaproteobacteria</taxon>
        <taxon>Hyphomicrobiales</taxon>
        <taxon>Devosiaceae</taxon>
        <taxon>Devosia</taxon>
    </lineage>
</organism>
<dbReference type="OrthoDB" id="9980781at2"/>
<comment type="caution">
    <text evidence="2">The sequence shown here is derived from an EMBL/GenBank/DDBJ whole genome shotgun (WGS) entry which is preliminary data.</text>
</comment>
<dbReference type="RefSeq" id="WP_035081144.1">
    <property type="nucleotide sequence ID" value="NZ_JQGC01000006.1"/>
</dbReference>
<dbReference type="STRING" id="46914.JP75_07655"/>
<proteinExistence type="predicted"/>
<evidence type="ECO:0000256" key="1">
    <source>
        <dbReference type="SAM" id="MobiDB-lite"/>
    </source>
</evidence>
<dbReference type="AlphaFoldDB" id="A0A087M3H2"/>
<sequence length="89" mass="10266">MPLKSLSQRGLIRIPRNALQRQFLEGGTKPSRKTLESFNEHQEDRQLHPTKGFRGLSVRRGRAQYLMAHIFDGGTADTATMRRFLQHGY</sequence>
<accession>A0A087M3H2</accession>
<dbReference type="EMBL" id="JQGC01000006">
    <property type="protein sequence ID" value="KFL31425.1"/>
    <property type="molecule type" value="Genomic_DNA"/>
</dbReference>
<dbReference type="Proteomes" id="UP000028981">
    <property type="component" value="Unassembled WGS sequence"/>
</dbReference>
<feature type="region of interest" description="Disordered" evidence="1">
    <location>
        <begin position="27"/>
        <end position="47"/>
    </location>
</feature>
<evidence type="ECO:0000313" key="3">
    <source>
        <dbReference type="Proteomes" id="UP000028981"/>
    </source>
</evidence>
<keyword evidence="3" id="KW-1185">Reference proteome</keyword>